<keyword evidence="1" id="KW-0812">Transmembrane</keyword>
<protein>
    <submittedName>
        <fullName evidence="2">Uncharacterized protein</fullName>
    </submittedName>
</protein>
<reference evidence="3" key="1">
    <citation type="submission" date="2019-07" db="EMBL/GenBank/DDBJ databases">
        <title>Bacillus alkalisoli sp. nov. isolated from saline soil.</title>
        <authorList>
            <person name="Sun J.-Q."/>
            <person name="Xu L."/>
        </authorList>
    </citation>
    <scope>NUCLEOTIDE SEQUENCE [LARGE SCALE GENOMIC DNA]</scope>
    <source>
        <strain evidence="3">M4U3P1</strain>
    </source>
</reference>
<gene>
    <name evidence="2" type="ORF">FLK61_24225</name>
</gene>
<sequence length="80" mass="9030">MTKDKDPKLNQRLQTYRVYPPEFPIKRPNRLMRIAIWLGQPASNPFERLLSTPKATQLTYLGVLGGGIGLALVQLLVVKV</sequence>
<evidence type="ECO:0000313" key="2">
    <source>
        <dbReference type="EMBL" id="QKS69893.1"/>
    </source>
</evidence>
<organism evidence="2 3">
    <name type="scientific">Paenalkalicoccus suaedae</name>
    <dbReference type="NCBI Taxonomy" id="2592382"/>
    <lineage>
        <taxon>Bacteria</taxon>
        <taxon>Bacillati</taxon>
        <taxon>Bacillota</taxon>
        <taxon>Bacilli</taxon>
        <taxon>Bacillales</taxon>
        <taxon>Bacillaceae</taxon>
        <taxon>Paenalkalicoccus</taxon>
    </lineage>
</organism>
<dbReference type="Proteomes" id="UP000318138">
    <property type="component" value="Chromosome"/>
</dbReference>
<name>A0A859F9P2_9BACI</name>
<proteinExistence type="predicted"/>
<evidence type="ECO:0000313" key="3">
    <source>
        <dbReference type="Proteomes" id="UP000318138"/>
    </source>
</evidence>
<feature type="transmembrane region" description="Helical" evidence="1">
    <location>
        <begin position="58"/>
        <end position="77"/>
    </location>
</feature>
<evidence type="ECO:0000256" key="1">
    <source>
        <dbReference type="SAM" id="Phobius"/>
    </source>
</evidence>
<accession>A0A859F9P2</accession>
<dbReference type="RefSeq" id="WP_176007937.1">
    <property type="nucleotide sequence ID" value="NZ_CP041372.2"/>
</dbReference>
<dbReference type="EMBL" id="CP041372">
    <property type="protein sequence ID" value="QKS69893.1"/>
    <property type="molecule type" value="Genomic_DNA"/>
</dbReference>
<dbReference type="KEGG" id="psua:FLK61_24225"/>
<dbReference type="AlphaFoldDB" id="A0A859F9P2"/>
<keyword evidence="3" id="KW-1185">Reference proteome</keyword>
<keyword evidence="1" id="KW-0472">Membrane</keyword>
<keyword evidence="1" id="KW-1133">Transmembrane helix</keyword>